<dbReference type="Gene3D" id="3.20.20.70">
    <property type="entry name" value="Aldolase class I"/>
    <property type="match status" value="1"/>
</dbReference>
<comment type="catalytic activity">
    <reaction evidence="11 16">
        <text>2 5-aminolevulinate = porphobilinogen + 2 H2O + H(+)</text>
        <dbReference type="Rhea" id="RHEA:24064"/>
        <dbReference type="ChEBI" id="CHEBI:15377"/>
        <dbReference type="ChEBI" id="CHEBI:15378"/>
        <dbReference type="ChEBI" id="CHEBI:58126"/>
        <dbReference type="ChEBI" id="CHEBI:356416"/>
        <dbReference type="EC" id="4.2.1.24"/>
    </reaction>
</comment>
<feature type="binding site" evidence="13">
    <location>
        <position position="201"/>
    </location>
    <ligand>
        <name>5-aminolevulinate</name>
        <dbReference type="ChEBI" id="CHEBI:356416"/>
        <label>1</label>
    </ligand>
</feature>
<evidence type="ECO:0000256" key="10">
    <source>
        <dbReference type="ARBA" id="ARBA00025628"/>
    </source>
</evidence>
<reference evidence="18 19" key="1">
    <citation type="submission" date="2020-11" db="EMBL/GenBank/DDBJ databases">
        <title>Draft genome sequencing of a Lachnospiraceae strain isolated from anoxic soil subjected to BSD treatment.</title>
        <authorList>
            <person name="Uek A."/>
            <person name="Tonouchi A."/>
        </authorList>
    </citation>
    <scope>NUCLEOTIDE SEQUENCE [LARGE SCALE GENOMIC DNA]</scope>
    <source>
        <strain evidence="18 19">TB5</strain>
    </source>
</reference>
<dbReference type="CDD" id="cd00384">
    <property type="entry name" value="ALAD_PBGS"/>
    <property type="match status" value="1"/>
</dbReference>
<feature type="active site" description="Schiff-base intermediate with substrate" evidence="12">
    <location>
        <position position="244"/>
    </location>
</feature>
<evidence type="ECO:0000256" key="3">
    <source>
        <dbReference type="ARBA" id="ARBA00008055"/>
    </source>
</evidence>
<evidence type="ECO:0000256" key="17">
    <source>
        <dbReference type="RuleBase" id="RU004161"/>
    </source>
</evidence>
<keyword evidence="14" id="KW-0862">Zinc</keyword>
<comment type="function">
    <text evidence="10">Catalyzes an early step in the biosynthesis of tetrapyrroles. Binds two molecules of 5-aminolevulinate per subunit, each at a distinct site, and catalyzes their condensation to form porphobilinogen.</text>
</comment>
<dbReference type="PRINTS" id="PR00144">
    <property type="entry name" value="DALDHYDRTASE"/>
</dbReference>
<dbReference type="NCBIfam" id="NF006762">
    <property type="entry name" value="PRK09283.1"/>
    <property type="match status" value="1"/>
</dbReference>
<dbReference type="Pfam" id="PF00490">
    <property type="entry name" value="ALAD"/>
    <property type="match status" value="1"/>
</dbReference>
<comment type="cofactor">
    <cofactor evidence="1">
        <name>Zn(2+)</name>
        <dbReference type="ChEBI" id="CHEBI:29105"/>
    </cofactor>
</comment>
<dbReference type="Proteomes" id="UP000595897">
    <property type="component" value="Chromosome"/>
</dbReference>
<evidence type="ECO:0000313" key="19">
    <source>
        <dbReference type="Proteomes" id="UP000595897"/>
    </source>
</evidence>
<sequence length="323" mass="35935">MNRLRRLRANENIRSMVRETSIVVSDLVYPIFVIEGENIKNPVDSMPGIYQYSIDRLEEELQRISDSGVKSILIFGIPSHKDEVGSEAYNEQGVTQQAIRYIKSRYPDMIVIADVCLCEYTSHGHCGLVKDGKILNDETLPLLAKMAVTCAKAGADIIAPSDMMDGRIEAIRKSLDENELENVIIMAYSAKYSSGYYSPFRDAAHSAPGFGDRKTYQMDYANGKEAVREVLEDIKEGADIVMVKPALAYLDVIKSVSLETTYPLAAYNVSGEYAMVKAAAKNGWIDEKKIVMENIIAMKRAGAKILITYHALDVANWINNGEV</sequence>
<dbReference type="RefSeq" id="WP_271713237.1">
    <property type="nucleotide sequence ID" value="NZ_AP024169.1"/>
</dbReference>
<dbReference type="PROSITE" id="PS00169">
    <property type="entry name" value="D_ALA_DEHYDRATASE"/>
    <property type="match status" value="1"/>
</dbReference>
<evidence type="ECO:0000256" key="2">
    <source>
        <dbReference type="ARBA" id="ARBA00004694"/>
    </source>
</evidence>
<feature type="binding site" evidence="13">
    <location>
        <position position="270"/>
    </location>
    <ligand>
        <name>5-aminolevulinate</name>
        <dbReference type="ChEBI" id="CHEBI:356416"/>
        <label>2</label>
    </ligand>
</feature>
<keyword evidence="8 16" id="KW-0456">Lyase</keyword>
<keyword evidence="7" id="KW-0350">Heme biosynthesis</keyword>
<evidence type="ECO:0000256" key="15">
    <source>
        <dbReference type="PIRSR" id="PIRSR001415-5"/>
    </source>
</evidence>
<accession>A0A7R7ENE9</accession>
<feature type="binding site" evidence="14">
    <location>
        <position position="118"/>
    </location>
    <ligand>
        <name>Zn(2+)</name>
        <dbReference type="ChEBI" id="CHEBI:29105"/>
        <note>catalytic</note>
    </ligand>
</feature>
<gene>
    <name evidence="18" type="primary">hemB</name>
    <name evidence="18" type="ORF">bsdtb5_34650</name>
</gene>
<evidence type="ECO:0000256" key="8">
    <source>
        <dbReference type="ARBA" id="ARBA00023239"/>
    </source>
</evidence>
<evidence type="ECO:0000256" key="16">
    <source>
        <dbReference type="RuleBase" id="RU000515"/>
    </source>
</evidence>
<evidence type="ECO:0000256" key="5">
    <source>
        <dbReference type="ARBA" id="ARBA00012053"/>
    </source>
</evidence>
<evidence type="ECO:0000313" key="18">
    <source>
        <dbReference type="EMBL" id="BCN32170.1"/>
    </source>
</evidence>
<evidence type="ECO:0000256" key="11">
    <source>
        <dbReference type="ARBA" id="ARBA00047651"/>
    </source>
</evidence>
<feature type="binding site" evidence="14">
    <location>
        <position position="126"/>
    </location>
    <ligand>
        <name>Zn(2+)</name>
        <dbReference type="ChEBI" id="CHEBI:29105"/>
        <note>catalytic</note>
    </ligand>
</feature>
<protein>
    <recommendedName>
        <fullName evidence="6 16">Delta-aminolevulinic acid dehydratase</fullName>
        <ecNumber evidence="5 16">4.2.1.24</ecNumber>
    </recommendedName>
</protein>
<evidence type="ECO:0000256" key="1">
    <source>
        <dbReference type="ARBA" id="ARBA00001947"/>
    </source>
</evidence>
<dbReference type="EMBL" id="AP024169">
    <property type="protein sequence ID" value="BCN32170.1"/>
    <property type="molecule type" value="Genomic_DNA"/>
</dbReference>
<dbReference type="GO" id="GO:0006782">
    <property type="term" value="P:protoporphyrinogen IX biosynthetic process"/>
    <property type="evidence" value="ECO:0007669"/>
    <property type="project" value="UniProtKB-UniPathway"/>
</dbReference>
<feature type="active site" description="Schiff-base intermediate with substrate" evidence="12">
    <location>
        <position position="191"/>
    </location>
</feature>
<name>A0A7R7ENE9_9FIRM</name>
<dbReference type="EC" id="4.2.1.24" evidence="5 16"/>
<dbReference type="PANTHER" id="PTHR11458">
    <property type="entry name" value="DELTA-AMINOLEVULINIC ACID DEHYDRATASE"/>
    <property type="match status" value="1"/>
</dbReference>
<dbReference type="KEGG" id="ahb:bsdtb5_34650"/>
<dbReference type="SMART" id="SM01004">
    <property type="entry name" value="ALAD"/>
    <property type="match status" value="1"/>
</dbReference>
<feature type="binding site" evidence="13">
    <location>
        <position position="213"/>
    </location>
    <ligand>
        <name>5-aminolevulinate</name>
        <dbReference type="ChEBI" id="CHEBI:356416"/>
        <label>1</label>
    </ligand>
</feature>
<dbReference type="GO" id="GO:0004655">
    <property type="term" value="F:porphobilinogen synthase activity"/>
    <property type="evidence" value="ECO:0007669"/>
    <property type="project" value="UniProtKB-EC"/>
</dbReference>
<comment type="similarity">
    <text evidence="3 17">Belongs to the ALAD family.</text>
</comment>
<proteinExistence type="inferred from homology"/>
<dbReference type="AlphaFoldDB" id="A0A7R7ENE9"/>
<evidence type="ECO:0000256" key="6">
    <source>
        <dbReference type="ARBA" id="ARBA00020771"/>
    </source>
</evidence>
<comment type="subunit">
    <text evidence="4 16">Homooctamer.</text>
</comment>
<dbReference type="InterPro" id="IPR030656">
    <property type="entry name" value="ALAD_AS"/>
</dbReference>
<organism evidence="18 19">
    <name type="scientific">Anaeromicropila herbilytica</name>
    <dbReference type="NCBI Taxonomy" id="2785025"/>
    <lineage>
        <taxon>Bacteria</taxon>
        <taxon>Bacillati</taxon>
        <taxon>Bacillota</taxon>
        <taxon>Clostridia</taxon>
        <taxon>Lachnospirales</taxon>
        <taxon>Lachnospiraceae</taxon>
        <taxon>Anaeromicropila</taxon>
    </lineage>
</organism>
<dbReference type="GO" id="GO:0008270">
    <property type="term" value="F:zinc ion binding"/>
    <property type="evidence" value="ECO:0007669"/>
    <property type="project" value="TreeGrafter"/>
</dbReference>
<evidence type="ECO:0000256" key="14">
    <source>
        <dbReference type="PIRSR" id="PIRSR001415-3"/>
    </source>
</evidence>
<keyword evidence="15" id="KW-0460">Magnesium</keyword>
<feature type="binding site" evidence="15">
    <location>
        <position position="229"/>
    </location>
    <ligand>
        <name>Mg(2+)</name>
        <dbReference type="ChEBI" id="CHEBI:18420"/>
    </ligand>
</feature>
<feature type="binding site" evidence="14">
    <location>
        <position position="116"/>
    </location>
    <ligand>
        <name>Zn(2+)</name>
        <dbReference type="ChEBI" id="CHEBI:29105"/>
        <note>catalytic</note>
    </ligand>
</feature>
<dbReference type="UniPathway" id="UPA00251">
    <property type="reaction ID" value="UER00318"/>
</dbReference>
<dbReference type="SUPFAM" id="SSF51569">
    <property type="entry name" value="Aldolase"/>
    <property type="match status" value="1"/>
</dbReference>
<evidence type="ECO:0000256" key="7">
    <source>
        <dbReference type="ARBA" id="ARBA00023133"/>
    </source>
</evidence>
<keyword evidence="9 16" id="KW-0627">Porphyrin biosynthesis</keyword>
<keyword evidence="14" id="KW-0479">Metal-binding</keyword>
<evidence type="ECO:0000256" key="4">
    <source>
        <dbReference type="ARBA" id="ARBA00011823"/>
    </source>
</evidence>
<dbReference type="InterPro" id="IPR001731">
    <property type="entry name" value="ALAD"/>
</dbReference>
<dbReference type="PANTHER" id="PTHR11458:SF0">
    <property type="entry name" value="DELTA-AMINOLEVULINIC ACID DEHYDRATASE"/>
    <property type="match status" value="1"/>
</dbReference>
<comment type="pathway">
    <text evidence="2">Porphyrin-containing compound metabolism; protoporphyrin-IX biosynthesis; coproporphyrinogen-III from 5-aminolevulinate: step 1/4.</text>
</comment>
<feature type="binding site" evidence="13">
    <location>
        <position position="309"/>
    </location>
    <ligand>
        <name>5-aminolevulinate</name>
        <dbReference type="ChEBI" id="CHEBI:356416"/>
        <label>2</label>
    </ligand>
</feature>
<dbReference type="InterPro" id="IPR013785">
    <property type="entry name" value="Aldolase_TIM"/>
</dbReference>
<dbReference type="FunFam" id="3.20.20.70:FF:000019">
    <property type="entry name" value="Delta-aminolevulinic acid dehydratase"/>
    <property type="match status" value="1"/>
</dbReference>
<evidence type="ECO:0000256" key="12">
    <source>
        <dbReference type="PIRSR" id="PIRSR001415-1"/>
    </source>
</evidence>
<dbReference type="GO" id="GO:0005829">
    <property type="term" value="C:cytosol"/>
    <property type="evidence" value="ECO:0007669"/>
    <property type="project" value="TreeGrafter"/>
</dbReference>
<evidence type="ECO:0000256" key="9">
    <source>
        <dbReference type="ARBA" id="ARBA00023244"/>
    </source>
</evidence>
<keyword evidence="19" id="KW-1185">Reference proteome</keyword>
<dbReference type="PIRSF" id="PIRSF001415">
    <property type="entry name" value="Porphbilin_synth"/>
    <property type="match status" value="1"/>
</dbReference>
<evidence type="ECO:0000256" key="13">
    <source>
        <dbReference type="PIRSR" id="PIRSR001415-2"/>
    </source>
</evidence>